<dbReference type="EMBL" id="JAKLMC020000011">
    <property type="protein sequence ID" value="KAK5953346.1"/>
    <property type="molecule type" value="Genomic_DNA"/>
</dbReference>
<reference evidence="2 3" key="1">
    <citation type="submission" date="2022-12" db="EMBL/GenBank/DDBJ databases">
        <title>Genomic features and morphological characterization of a novel Knufia sp. strain isolated from spacecraft assembly facility.</title>
        <authorList>
            <person name="Teixeira M."/>
            <person name="Chander A.M."/>
            <person name="Stajich J.E."/>
            <person name="Venkateswaran K."/>
        </authorList>
    </citation>
    <scope>NUCLEOTIDE SEQUENCE [LARGE SCALE GENOMIC DNA]</scope>
    <source>
        <strain evidence="2 3">FJI-L2-BK-P2</strain>
    </source>
</reference>
<dbReference type="PANTHER" id="PTHR33112:SF12">
    <property type="entry name" value="HETEROKARYON INCOMPATIBILITY DOMAIN-CONTAINING PROTEIN"/>
    <property type="match status" value="1"/>
</dbReference>
<sequence length="655" mass="74283">MTDSMGAIETSQYEKVYVGIEPQQISTFENGRTSADAYHDKKVLLRVVIYLDLRDIGKDFHYFLNLQHSEEVPPSLTKLLSQTQGLIWPSHAPYTARIRPQVADMQLLGQWKDKCISQHAITCEQAGAHTIPTIRLIDVQDKCIVVLPGNISWTALSYCWGGPQRHSLLKSRLKQYQQPGALTEDMLPPVIADAMIVTAALGERYLWVDSMCIVQDDELDKATFLTIMDEIYSHAIVTIVNAATANANAPEGLPGIRSSSPRRIQEPLNINGAWLTEALDPGHGSFSGYLDKCAWSARGWTFQEGLLSRRCLVFTSDQIYWQCRKSSWCEGSFWERDDELQIYRHCFADNLLTSISEAGNKSWITVYLAILQKYLSRAFTSEADRLHALSGILRALEDVTAEEFFWGIPRSKLEHGIAFTPQEPAARRDSTHTFINAQGQLISSPFPSWSWVGWIGNIGMVSLHPSITIGTLGLQFYSFDERGILTRADTPSPPDKTVYDGLQQQIRYPPAATHNWMDKSRQVIDTADVPATVVARRNIMPSLLCFWTSVATLKIERRGWDNYHNEPRVIMSQDEVEFAGLWGRYKDLDPPDHGLFIVVGAAKLRMSHGGDLTLKLLLVDRDNDLVCRRKHLITEVKERDWERLRNKKWEMVFLA</sequence>
<evidence type="ECO:0000259" key="1">
    <source>
        <dbReference type="Pfam" id="PF06985"/>
    </source>
</evidence>
<name>A0AAN8I7J3_9EURO</name>
<proteinExistence type="predicted"/>
<protein>
    <recommendedName>
        <fullName evidence="1">Heterokaryon incompatibility domain-containing protein</fullName>
    </recommendedName>
</protein>
<organism evidence="2 3">
    <name type="scientific">Knufia fluminis</name>
    <dbReference type="NCBI Taxonomy" id="191047"/>
    <lineage>
        <taxon>Eukaryota</taxon>
        <taxon>Fungi</taxon>
        <taxon>Dikarya</taxon>
        <taxon>Ascomycota</taxon>
        <taxon>Pezizomycotina</taxon>
        <taxon>Eurotiomycetes</taxon>
        <taxon>Chaetothyriomycetidae</taxon>
        <taxon>Chaetothyriales</taxon>
        <taxon>Trichomeriaceae</taxon>
        <taxon>Knufia</taxon>
    </lineage>
</organism>
<dbReference type="Pfam" id="PF06985">
    <property type="entry name" value="HET"/>
    <property type="match status" value="1"/>
</dbReference>
<accession>A0AAN8I7J3</accession>
<dbReference type="PANTHER" id="PTHR33112">
    <property type="entry name" value="DOMAIN PROTEIN, PUTATIVE-RELATED"/>
    <property type="match status" value="1"/>
</dbReference>
<feature type="domain" description="Heterokaryon incompatibility" evidence="1">
    <location>
        <begin position="153"/>
        <end position="304"/>
    </location>
</feature>
<dbReference type="InterPro" id="IPR010730">
    <property type="entry name" value="HET"/>
</dbReference>
<evidence type="ECO:0000313" key="3">
    <source>
        <dbReference type="Proteomes" id="UP001316803"/>
    </source>
</evidence>
<keyword evidence="3" id="KW-1185">Reference proteome</keyword>
<comment type="caution">
    <text evidence="2">The sequence shown here is derived from an EMBL/GenBank/DDBJ whole genome shotgun (WGS) entry which is preliminary data.</text>
</comment>
<gene>
    <name evidence="2" type="ORF">OHC33_005290</name>
</gene>
<evidence type="ECO:0000313" key="2">
    <source>
        <dbReference type="EMBL" id="KAK5953346.1"/>
    </source>
</evidence>
<dbReference type="AlphaFoldDB" id="A0AAN8I7J3"/>
<dbReference type="Proteomes" id="UP001316803">
    <property type="component" value="Unassembled WGS sequence"/>
</dbReference>